<dbReference type="SUPFAM" id="SSF50494">
    <property type="entry name" value="Trypsin-like serine proteases"/>
    <property type="match status" value="1"/>
</dbReference>
<organism evidence="1 2">
    <name type="scientific">Sphingomonas jejuensis</name>
    <dbReference type="NCBI Taxonomy" id="904715"/>
    <lineage>
        <taxon>Bacteria</taxon>
        <taxon>Pseudomonadati</taxon>
        <taxon>Pseudomonadota</taxon>
        <taxon>Alphaproteobacteria</taxon>
        <taxon>Sphingomonadales</taxon>
        <taxon>Sphingomonadaceae</taxon>
        <taxon>Sphingomonas</taxon>
    </lineage>
</organism>
<protein>
    <recommendedName>
        <fullName evidence="3">Trypsin</fullName>
    </recommendedName>
</protein>
<keyword evidence="2" id="KW-1185">Reference proteome</keyword>
<evidence type="ECO:0008006" key="3">
    <source>
        <dbReference type="Google" id="ProtNLM"/>
    </source>
</evidence>
<evidence type="ECO:0000313" key="1">
    <source>
        <dbReference type="EMBL" id="NJC33837.1"/>
    </source>
</evidence>
<dbReference type="RefSeq" id="WP_209023204.1">
    <property type="nucleotide sequence ID" value="NZ_JAATJE010000001.1"/>
</dbReference>
<evidence type="ECO:0000313" key="2">
    <source>
        <dbReference type="Proteomes" id="UP000734218"/>
    </source>
</evidence>
<dbReference type="InterPro" id="IPR009003">
    <property type="entry name" value="Peptidase_S1_PA"/>
</dbReference>
<dbReference type="EMBL" id="JAATJE010000001">
    <property type="protein sequence ID" value="NJC33837.1"/>
    <property type="molecule type" value="Genomic_DNA"/>
</dbReference>
<gene>
    <name evidence="1" type="ORF">GGR88_001311</name>
</gene>
<accession>A0ABX0XKF3</accession>
<proteinExistence type="predicted"/>
<sequence>MTVWASAAGAQGAASAPLFTVQPPDAALRQDAEAVALHLGITAEQAERQLWLQQASVPLTEAIARRFADRLTGISVEHRPGFRIVVRLTGDAPVPAEQVDLAGMRVDVVYVVGNPASHAAMVQAISTHQAAIRASLAVPPGLGIDQRTGELVAVVARRDVAREGAEPLRVRLSSLTGVPVRLRVVDRSELDMSGEDTGESGVVGGMRMLGANPGDPRQYLCTAGFVVSDGVRLALTTAAHCPDVLRVRDAAGRERTLPFVGQWGWGHQDVQVNLAETPLPPRFLADTARLISRDVTGAQPRASTRGGDMICHRGERTGYSCSQIELTDFAPAGDLCAGACLPTWITVAGPRCRGGDSGGPVFLGTTAHGIVKGGSYRADGSCAFYFYMSTDYLPEGWTLLTAPSETVPAQLHTVVAGASIPDRDAAAIVPGSR</sequence>
<dbReference type="Gene3D" id="2.40.10.10">
    <property type="entry name" value="Trypsin-like serine proteases"/>
    <property type="match status" value="2"/>
</dbReference>
<dbReference type="Proteomes" id="UP000734218">
    <property type="component" value="Unassembled WGS sequence"/>
</dbReference>
<reference evidence="1 2" key="1">
    <citation type="submission" date="2020-03" db="EMBL/GenBank/DDBJ databases">
        <title>Genomic Encyclopedia of Type Strains, Phase IV (KMG-IV): sequencing the most valuable type-strain genomes for metagenomic binning, comparative biology and taxonomic classification.</title>
        <authorList>
            <person name="Goeker M."/>
        </authorList>
    </citation>
    <scope>NUCLEOTIDE SEQUENCE [LARGE SCALE GENOMIC DNA]</scope>
    <source>
        <strain evidence="1 2">DSM 27651</strain>
    </source>
</reference>
<comment type="caution">
    <text evidence="1">The sequence shown here is derived from an EMBL/GenBank/DDBJ whole genome shotgun (WGS) entry which is preliminary data.</text>
</comment>
<dbReference type="InterPro" id="IPR043504">
    <property type="entry name" value="Peptidase_S1_PA_chymotrypsin"/>
</dbReference>
<name>A0ABX0XKF3_9SPHN</name>